<dbReference type="OrthoDB" id="447829at2759"/>
<comment type="caution">
    <text evidence="2">The sequence shown here is derived from an EMBL/GenBank/DDBJ whole genome shotgun (WGS) entry which is preliminary data.</text>
</comment>
<sequence>MAFADELLRGKEELVMDDNSAWGLREAVEAVQKAKPQVDAQVATLIKQLVTALRWPVVLRERLADAEESVKENEELQEQALQAIIDLQTKCDSYEIREDERQVADEEASRTKQLKD</sequence>
<feature type="coiled-coil region" evidence="1">
    <location>
        <begin position="59"/>
        <end position="86"/>
    </location>
</feature>
<reference evidence="2" key="1">
    <citation type="submission" date="2021-02" db="EMBL/GenBank/DDBJ databases">
        <authorList>
            <person name="Dougan E. K."/>
            <person name="Rhodes N."/>
            <person name="Thang M."/>
            <person name="Chan C."/>
        </authorList>
    </citation>
    <scope>NUCLEOTIDE SEQUENCE</scope>
</reference>
<dbReference type="Proteomes" id="UP000626109">
    <property type="component" value="Unassembled WGS sequence"/>
</dbReference>
<name>A0A813FLC2_POLGL</name>
<keyword evidence="4" id="KW-1185">Reference proteome</keyword>
<proteinExistence type="predicted"/>
<protein>
    <submittedName>
        <fullName evidence="2">Uncharacterized protein</fullName>
    </submittedName>
</protein>
<accession>A0A813FLC2</accession>
<evidence type="ECO:0000313" key="4">
    <source>
        <dbReference type="Proteomes" id="UP000654075"/>
    </source>
</evidence>
<evidence type="ECO:0000256" key="1">
    <source>
        <dbReference type="SAM" id="Coils"/>
    </source>
</evidence>
<gene>
    <name evidence="2" type="ORF">PGLA1383_LOCUS31958</name>
    <name evidence="3" type="ORF">PGLA2088_LOCUS3655</name>
</gene>
<dbReference type="Proteomes" id="UP000654075">
    <property type="component" value="Unassembled WGS sequence"/>
</dbReference>
<evidence type="ECO:0000313" key="2">
    <source>
        <dbReference type="EMBL" id="CAE8614226.1"/>
    </source>
</evidence>
<organism evidence="2 4">
    <name type="scientific">Polarella glacialis</name>
    <name type="common">Dinoflagellate</name>
    <dbReference type="NCBI Taxonomy" id="89957"/>
    <lineage>
        <taxon>Eukaryota</taxon>
        <taxon>Sar</taxon>
        <taxon>Alveolata</taxon>
        <taxon>Dinophyceae</taxon>
        <taxon>Suessiales</taxon>
        <taxon>Suessiaceae</taxon>
        <taxon>Polarella</taxon>
    </lineage>
</organism>
<dbReference type="EMBL" id="CAJNNV010025388">
    <property type="protein sequence ID" value="CAE8614226.1"/>
    <property type="molecule type" value="Genomic_DNA"/>
</dbReference>
<feature type="non-terminal residue" evidence="2">
    <location>
        <position position="116"/>
    </location>
</feature>
<dbReference type="EMBL" id="CAJNNW010003192">
    <property type="protein sequence ID" value="CAE8645145.1"/>
    <property type="molecule type" value="Genomic_DNA"/>
</dbReference>
<dbReference type="AlphaFoldDB" id="A0A813FLC2"/>
<keyword evidence="1" id="KW-0175">Coiled coil</keyword>
<evidence type="ECO:0000313" key="3">
    <source>
        <dbReference type="EMBL" id="CAE8645145.1"/>
    </source>
</evidence>